<evidence type="ECO:0000313" key="5">
    <source>
        <dbReference type="Proteomes" id="UP000579153"/>
    </source>
</evidence>
<dbReference type="PANTHER" id="PTHR30328:SF54">
    <property type="entry name" value="HTH-TYPE TRANSCRIPTIONAL REPRESSOR SCO4008"/>
    <property type="match status" value="1"/>
</dbReference>
<dbReference type="EMBL" id="JACHMB010000001">
    <property type="protein sequence ID" value="MBB5781934.1"/>
    <property type="molecule type" value="Genomic_DNA"/>
</dbReference>
<accession>A0A7W9LFJ0</accession>
<dbReference type="PANTHER" id="PTHR30328">
    <property type="entry name" value="TRANSCRIPTIONAL REPRESSOR"/>
    <property type="match status" value="1"/>
</dbReference>
<evidence type="ECO:0000259" key="3">
    <source>
        <dbReference type="PROSITE" id="PS50977"/>
    </source>
</evidence>
<keyword evidence="5" id="KW-1185">Reference proteome</keyword>
<protein>
    <submittedName>
        <fullName evidence="4">TetR/AcrR family transcriptional regulator</fullName>
    </submittedName>
</protein>
<gene>
    <name evidence="4" type="ORF">HD596_008690</name>
</gene>
<comment type="caution">
    <text evidence="4">The sequence shown here is derived from an EMBL/GenBank/DDBJ whole genome shotgun (WGS) entry which is preliminary data.</text>
</comment>
<dbReference type="GO" id="GO:0006355">
    <property type="term" value="P:regulation of DNA-templated transcription"/>
    <property type="evidence" value="ECO:0007669"/>
    <property type="project" value="UniProtKB-ARBA"/>
</dbReference>
<evidence type="ECO:0000256" key="2">
    <source>
        <dbReference type="PROSITE-ProRule" id="PRU00335"/>
    </source>
</evidence>
<dbReference type="AlphaFoldDB" id="A0A7W9LFJ0"/>
<dbReference type="RefSeq" id="WP_185075142.1">
    <property type="nucleotide sequence ID" value="NZ_JACHMB010000001.1"/>
</dbReference>
<dbReference type="Gene3D" id="1.10.357.10">
    <property type="entry name" value="Tetracycline Repressor, domain 2"/>
    <property type="match status" value="1"/>
</dbReference>
<evidence type="ECO:0000256" key="1">
    <source>
        <dbReference type="ARBA" id="ARBA00023125"/>
    </source>
</evidence>
<name>A0A7W9LFJ0_9ACTN</name>
<reference evidence="4 5" key="1">
    <citation type="submission" date="2020-08" db="EMBL/GenBank/DDBJ databases">
        <title>Sequencing the genomes of 1000 actinobacteria strains.</title>
        <authorList>
            <person name="Klenk H.-P."/>
        </authorList>
    </citation>
    <scope>NUCLEOTIDE SEQUENCE [LARGE SCALE GENOMIC DNA]</scope>
    <source>
        <strain evidence="4 5">DSM 45507</strain>
    </source>
</reference>
<feature type="domain" description="HTH tetR-type" evidence="3">
    <location>
        <begin position="3"/>
        <end position="63"/>
    </location>
</feature>
<dbReference type="Pfam" id="PF00440">
    <property type="entry name" value="TetR_N"/>
    <property type="match status" value="1"/>
</dbReference>
<dbReference type="InterPro" id="IPR050109">
    <property type="entry name" value="HTH-type_TetR-like_transc_reg"/>
</dbReference>
<proteinExistence type="predicted"/>
<dbReference type="PROSITE" id="PS50977">
    <property type="entry name" value="HTH_TETR_2"/>
    <property type="match status" value="1"/>
</dbReference>
<dbReference type="Proteomes" id="UP000579153">
    <property type="component" value="Unassembled WGS sequence"/>
</dbReference>
<sequence length="202" mass="22143">MASRSRQALLDAGAEVFARHGLKGTRIREIVERAGVNERMIYDHFGSKEGLYQAVLEEQSAGIGAAWQPYLEDLAGRDAVEGTRLALRAFFDLVAERPLLVPLLLHEGLGEGEIRPPIDPSELPAPLREAFERGRREGAFREDGDFELFYVTAICLLTMLPALPRRLGALAGGSAEQARERLRDQAVDLLLDGITGPAGRGR</sequence>
<organism evidence="4 5">
    <name type="scientific">Nonomuraea jabiensis</name>
    <dbReference type="NCBI Taxonomy" id="882448"/>
    <lineage>
        <taxon>Bacteria</taxon>
        <taxon>Bacillati</taxon>
        <taxon>Actinomycetota</taxon>
        <taxon>Actinomycetes</taxon>
        <taxon>Streptosporangiales</taxon>
        <taxon>Streptosporangiaceae</taxon>
        <taxon>Nonomuraea</taxon>
    </lineage>
</organism>
<dbReference type="GO" id="GO:0003677">
    <property type="term" value="F:DNA binding"/>
    <property type="evidence" value="ECO:0007669"/>
    <property type="project" value="UniProtKB-UniRule"/>
</dbReference>
<dbReference type="PRINTS" id="PR00455">
    <property type="entry name" value="HTHTETR"/>
</dbReference>
<dbReference type="InterPro" id="IPR036271">
    <property type="entry name" value="Tet_transcr_reg_TetR-rel_C_sf"/>
</dbReference>
<dbReference type="SUPFAM" id="SSF46689">
    <property type="entry name" value="Homeodomain-like"/>
    <property type="match status" value="1"/>
</dbReference>
<dbReference type="SUPFAM" id="SSF48498">
    <property type="entry name" value="Tetracyclin repressor-like, C-terminal domain"/>
    <property type="match status" value="1"/>
</dbReference>
<dbReference type="InterPro" id="IPR009057">
    <property type="entry name" value="Homeodomain-like_sf"/>
</dbReference>
<feature type="DNA-binding region" description="H-T-H motif" evidence="2">
    <location>
        <begin position="26"/>
        <end position="45"/>
    </location>
</feature>
<keyword evidence="1 2" id="KW-0238">DNA-binding</keyword>
<dbReference type="InterPro" id="IPR001647">
    <property type="entry name" value="HTH_TetR"/>
</dbReference>
<evidence type="ECO:0000313" key="4">
    <source>
        <dbReference type="EMBL" id="MBB5781934.1"/>
    </source>
</evidence>